<dbReference type="Proteomes" id="UP000637720">
    <property type="component" value="Unassembled WGS sequence"/>
</dbReference>
<dbReference type="AlphaFoldDB" id="A0A8J3FC72"/>
<dbReference type="EMBL" id="BMOF01000064">
    <property type="protein sequence ID" value="GGK07533.1"/>
    <property type="molecule type" value="Genomic_DNA"/>
</dbReference>
<dbReference type="RefSeq" id="WP_188818104.1">
    <property type="nucleotide sequence ID" value="NZ_BMOF01000064.1"/>
</dbReference>
<reference evidence="2" key="1">
    <citation type="journal article" date="2014" name="Int. J. Syst. Evol. Microbiol.">
        <title>Complete genome sequence of Corynebacterium casei LMG S-19264T (=DSM 44701T), isolated from a smear-ripened cheese.</title>
        <authorList>
            <consortium name="US DOE Joint Genome Institute (JGI-PGF)"/>
            <person name="Walter F."/>
            <person name="Albersmeier A."/>
            <person name="Kalinowski J."/>
            <person name="Ruckert C."/>
        </authorList>
    </citation>
    <scope>NUCLEOTIDE SEQUENCE</scope>
    <source>
        <strain evidence="2">JCM 14719</strain>
    </source>
</reference>
<comment type="caution">
    <text evidence="2">The sequence shown here is derived from an EMBL/GenBank/DDBJ whole genome shotgun (WGS) entry which is preliminary data.</text>
</comment>
<sequence>MAIGHRYGLHRVLEPPGALPQPAWRLDNDPTKRFASELVLDVERLNVDAASFRQILGEVGADEAAVAARIAAIVAERGKLHNPVTGSGGMLIGRVREIGPAHPATGQLAPGDRVATLVSLTLTPLHLRRIRRVHLASGQVEAEGTAILFASGVWARLPDDVPERVALAVLDVCGAPALTARLVQPGDTVLVLGAGGKSACQLT</sequence>
<accession>A0A8J3FC72</accession>
<name>A0A8J3FC72_9BACI</name>
<protein>
    <recommendedName>
        <fullName evidence="1">L-erythro-3,5-diaminohexanoate dehydrogenase N-terminal domain-containing protein</fullName>
    </recommendedName>
</protein>
<organism evidence="2 3">
    <name type="scientific">Calditerricola satsumensis</name>
    <dbReference type="NCBI Taxonomy" id="373054"/>
    <lineage>
        <taxon>Bacteria</taxon>
        <taxon>Bacillati</taxon>
        <taxon>Bacillota</taxon>
        <taxon>Bacilli</taxon>
        <taxon>Bacillales</taxon>
        <taxon>Bacillaceae</taxon>
        <taxon>Calditerricola</taxon>
    </lineage>
</organism>
<dbReference type="Gene3D" id="3.90.180.10">
    <property type="entry name" value="Medium-chain alcohol dehydrogenases, catalytic domain"/>
    <property type="match status" value="1"/>
</dbReference>
<evidence type="ECO:0000259" key="1">
    <source>
        <dbReference type="Pfam" id="PF26370"/>
    </source>
</evidence>
<proteinExistence type="predicted"/>
<feature type="domain" description="L-erythro-3,5-diaminohexanoate dehydrogenase N-terminal" evidence="1">
    <location>
        <begin position="10"/>
        <end position="158"/>
    </location>
</feature>
<dbReference type="InterPro" id="IPR011032">
    <property type="entry name" value="GroES-like_sf"/>
</dbReference>
<dbReference type="InterPro" id="IPR058932">
    <property type="entry name" value="KDD_N"/>
</dbReference>
<evidence type="ECO:0000313" key="2">
    <source>
        <dbReference type="EMBL" id="GGK07533.1"/>
    </source>
</evidence>
<dbReference type="Pfam" id="PF26370">
    <property type="entry name" value="KDD_N"/>
    <property type="match status" value="1"/>
</dbReference>
<evidence type="ECO:0000313" key="3">
    <source>
        <dbReference type="Proteomes" id="UP000637720"/>
    </source>
</evidence>
<gene>
    <name evidence="2" type="ORF">GCM10007043_21940</name>
</gene>
<dbReference type="SUPFAM" id="SSF50129">
    <property type="entry name" value="GroES-like"/>
    <property type="match status" value="1"/>
</dbReference>
<keyword evidence="3" id="KW-1185">Reference proteome</keyword>
<reference evidence="2" key="2">
    <citation type="submission" date="2020-09" db="EMBL/GenBank/DDBJ databases">
        <authorList>
            <person name="Sun Q."/>
            <person name="Ohkuma M."/>
        </authorList>
    </citation>
    <scope>NUCLEOTIDE SEQUENCE</scope>
    <source>
        <strain evidence="2">JCM 14719</strain>
    </source>
</reference>